<dbReference type="SUPFAM" id="SSF48452">
    <property type="entry name" value="TPR-like"/>
    <property type="match status" value="1"/>
</dbReference>
<dbReference type="Pfam" id="PF13432">
    <property type="entry name" value="TPR_16"/>
    <property type="match status" value="2"/>
</dbReference>
<dbReference type="PANTHER" id="PTHR46014">
    <property type="entry name" value="TETRATRICOPEPTIDE REPEAT PROTEIN 1"/>
    <property type="match status" value="1"/>
</dbReference>
<comment type="caution">
    <text evidence="3">The sequence shown here is derived from an EMBL/GenBank/DDBJ whole genome shotgun (WGS) entry which is preliminary data.</text>
</comment>
<dbReference type="Gene3D" id="1.25.40.10">
    <property type="entry name" value="Tetratricopeptide repeat domain"/>
    <property type="match status" value="1"/>
</dbReference>
<gene>
    <name evidence="3" type="ORF">GOP47_0006263</name>
</gene>
<evidence type="ECO:0000256" key="1">
    <source>
        <dbReference type="PROSITE-ProRule" id="PRU00339"/>
    </source>
</evidence>
<dbReference type="AlphaFoldDB" id="A0A9D4ZLV4"/>
<sequence length="294" mass="32805">MVTIELAPDEPSTSSVPPQNLHARNLRADEADIASRDEDRRRKHEDDDWETASEGEDAEDRHGDSTLSTANAAPESFEDALTEEEQKQRALSQAVAAKAEGNTLYAAGKCEDALACYTNALESLPEHETSNEIRAMCHSNSAACFFQMVPLLLCPPLPWATLQLHVLYRSRGSSRRTQYKEAVEHATKALESNPAYIKALMRRAQSHEKLDNLDEALADYNKVLEFDLKNQQARAGARRLEPIVAERREKLKEEMIAKLKDLGNTVLGKFGMSVDNFKAVQDPNTGSYSISFQK</sequence>
<keyword evidence="4" id="KW-1185">Reference proteome</keyword>
<dbReference type="InterPro" id="IPR052769">
    <property type="entry name" value="TPR_domain_protein"/>
</dbReference>
<dbReference type="EMBL" id="JABFUD020000006">
    <property type="protein sequence ID" value="KAI5078592.1"/>
    <property type="molecule type" value="Genomic_DNA"/>
</dbReference>
<reference evidence="3" key="1">
    <citation type="submission" date="2021-01" db="EMBL/GenBank/DDBJ databases">
        <title>Adiantum capillus-veneris genome.</title>
        <authorList>
            <person name="Fang Y."/>
            <person name="Liao Q."/>
        </authorList>
    </citation>
    <scope>NUCLEOTIDE SEQUENCE</scope>
    <source>
        <strain evidence="3">H3</strain>
        <tissue evidence="3">Leaf</tissue>
    </source>
</reference>
<protein>
    <recommendedName>
        <fullName evidence="5">Tetratricopeptide repeat protein 1</fullName>
    </recommendedName>
</protein>
<dbReference type="PANTHER" id="PTHR46014:SF1">
    <property type="entry name" value="TETRATRICOPEPTIDE REPEAT PROTEIN 1"/>
    <property type="match status" value="1"/>
</dbReference>
<dbReference type="PROSITE" id="PS50005">
    <property type="entry name" value="TPR"/>
    <property type="match status" value="1"/>
</dbReference>
<name>A0A9D4ZLV4_ADICA</name>
<feature type="compositionally biased region" description="Basic and acidic residues" evidence="2">
    <location>
        <begin position="26"/>
        <end position="46"/>
    </location>
</feature>
<evidence type="ECO:0008006" key="5">
    <source>
        <dbReference type="Google" id="ProtNLM"/>
    </source>
</evidence>
<feature type="repeat" description="TPR" evidence="1">
    <location>
        <begin position="197"/>
        <end position="230"/>
    </location>
</feature>
<evidence type="ECO:0000313" key="4">
    <source>
        <dbReference type="Proteomes" id="UP000886520"/>
    </source>
</evidence>
<dbReference type="Proteomes" id="UP000886520">
    <property type="component" value="Chromosome 6"/>
</dbReference>
<dbReference type="InterPro" id="IPR011990">
    <property type="entry name" value="TPR-like_helical_dom_sf"/>
</dbReference>
<feature type="compositionally biased region" description="Acidic residues" evidence="2">
    <location>
        <begin position="47"/>
        <end position="58"/>
    </location>
</feature>
<evidence type="ECO:0000256" key="2">
    <source>
        <dbReference type="SAM" id="MobiDB-lite"/>
    </source>
</evidence>
<dbReference type="OrthoDB" id="1872379at2759"/>
<feature type="region of interest" description="Disordered" evidence="2">
    <location>
        <begin position="1"/>
        <end position="86"/>
    </location>
</feature>
<evidence type="ECO:0000313" key="3">
    <source>
        <dbReference type="EMBL" id="KAI5078592.1"/>
    </source>
</evidence>
<keyword evidence="1" id="KW-0802">TPR repeat</keyword>
<organism evidence="3 4">
    <name type="scientific">Adiantum capillus-veneris</name>
    <name type="common">Maidenhair fern</name>
    <dbReference type="NCBI Taxonomy" id="13818"/>
    <lineage>
        <taxon>Eukaryota</taxon>
        <taxon>Viridiplantae</taxon>
        <taxon>Streptophyta</taxon>
        <taxon>Embryophyta</taxon>
        <taxon>Tracheophyta</taxon>
        <taxon>Polypodiopsida</taxon>
        <taxon>Polypodiidae</taxon>
        <taxon>Polypodiales</taxon>
        <taxon>Pteridineae</taxon>
        <taxon>Pteridaceae</taxon>
        <taxon>Vittarioideae</taxon>
        <taxon>Adiantum</taxon>
    </lineage>
</organism>
<accession>A0A9D4ZLV4</accession>
<dbReference type="InterPro" id="IPR019734">
    <property type="entry name" value="TPR_rpt"/>
</dbReference>
<dbReference type="SMART" id="SM00028">
    <property type="entry name" value="TPR"/>
    <property type="match status" value="3"/>
</dbReference>
<proteinExistence type="predicted"/>